<evidence type="ECO:0000313" key="3">
    <source>
        <dbReference type="EMBL" id="SCM75003.1"/>
    </source>
</evidence>
<evidence type="ECO:0000256" key="2">
    <source>
        <dbReference type="SAM" id="Phobius"/>
    </source>
</evidence>
<accession>A0A212LBR6</accession>
<dbReference type="AlphaFoldDB" id="A0A212LBR6"/>
<reference evidence="3" key="1">
    <citation type="submission" date="2016-08" db="EMBL/GenBank/DDBJ databases">
        <authorList>
            <person name="Seilhamer J.J."/>
        </authorList>
    </citation>
    <scope>NUCLEOTIDE SEQUENCE</scope>
    <source>
        <strain evidence="3">86</strain>
    </source>
</reference>
<dbReference type="Pfam" id="PF03390">
    <property type="entry name" value="2HCT"/>
    <property type="match status" value="1"/>
</dbReference>
<dbReference type="PANTHER" id="PTHR40033">
    <property type="entry name" value="NA(+)-MALATE SYMPORTER"/>
    <property type="match status" value="1"/>
</dbReference>
<proteinExistence type="inferred from homology"/>
<name>A0A212LBR6_9HYPH</name>
<feature type="transmembrane region" description="Helical" evidence="2">
    <location>
        <begin position="119"/>
        <end position="135"/>
    </location>
</feature>
<keyword evidence="2" id="KW-1133">Transmembrane helix</keyword>
<dbReference type="RefSeq" id="WP_100079178.1">
    <property type="nucleotide sequence ID" value="NZ_LT608334.1"/>
</dbReference>
<protein>
    <submittedName>
        <fullName evidence="3">Na(+)-malate symporter</fullName>
    </submittedName>
</protein>
<feature type="transmembrane region" description="Helical" evidence="2">
    <location>
        <begin position="390"/>
        <end position="410"/>
    </location>
</feature>
<dbReference type="PANTHER" id="PTHR40033:SF1">
    <property type="entry name" value="CITRATE-SODIUM SYMPORTER"/>
    <property type="match status" value="1"/>
</dbReference>
<dbReference type="GO" id="GO:0015293">
    <property type="term" value="F:symporter activity"/>
    <property type="evidence" value="ECO:0007669"/>
    <property type="project" value="UniProtKB-UniRule"/>
</dbReference>
<feature type="transmembrane region" description="Helical" evidence="2">
    <location>
        <begin position="147"/>
        <end position="170"/>
    </location>
</feature>
<keyword evidence="2" id="KW-0812">Transmembrane</keyword>
<gene>
    <name evidence="3" type="primary">maeN</name>
    <name evidence="3" type="ORF">KL86PLE_130435</name>
</gene>
<keyword evidence="1 2" id="KW-0472">Membrane</keyword>
<dbReference type="GO" id="GO:0005886">
    <property type="term" value="C:plasma membrane"/>
    <property type="evidence" value="ECO:0007669"/>
    <property type="project" value="UniProtKB-UniRule"/>
</dbReference>
<dbReference type="EMBL" id="FMJD01000005">
    <property type="protein sequence ID" value="SCM75003.1"/>
    <property type="molecule type" value="Genomic_DNA"/>
</dbReference>
<keyword evidence="1" id="KW-0813">Transport</keyword>
<dbReference type="PIRSF" id="PIRSF005348">
    <property type="entry name" value="YxkH"/>
    <property type="match status" value="1"/>
</dbReference>
<dbReference type="InterPro" id="IPR004679">
    <property type="entry name" value="2-OHcarboxylate_transport"/>
</dbReference>
<comment type="similarity">
    <text evidence="1">Belongs to the 2-hydroxycarboxylate transporter (2-HCT) (TC 2.A.24) family.</text>
</comment>
<keyword evidence="1" id="KW-0769">Symport</keyword>
<feature type="transmembrane region" description="Helical" evidence="2">
    <location>
        <begin position="359"/>
        <end position="378"/>
    </location>
</feature>
<feature type="transmembrane region" description="Helical" evidence="2">
    <location>
        <begin position="270"/>
        <end position="290"/>
    </location>
</feature>
<feature type="transmembrane region" description="Helical" evidence="2">
    <location>
        <begin position="422"/>
        <end position="442"/>
    </location>
</feature>
<feature type="transmembrane region" description="Helical" evidence="2">
    <location>
        <begin position="56"/>
        <end position="76"/>
    </location>
</feature>
<feature type="transmembrane region" description="Helical" evidence="2">
    <location>
        <begin position="327"/>
        <end position="347"/>
    </location>
</feature>
<evidence type="ECO:0000256" key="1">
    <source>
        <dbReference type="PIRNR" id="PIRNR005348"/>
    </source>
</evidence>
<feature type="transmembrane region" description="Helical" evidence="2">
    <location>
        <begin position="296"/>
        <end position="315"/>
    </location>
</feature>
<feature type="transmembrane region" description="Helical" evidence="2">
    <location>
        <begin position="82"/>
        <end position="99"/>
    </location>
</feature>
<feature type="transmembrane region" description="Helical" evidence="2">
    <location>
        <begin position="32"/>
        <end position="49"/>
    </location>
</feature>
<feature type="transmembrane region" description="Helical" evidence="2">
    <location>
        <begin position="210"/>
        <end position="233"/>
    </location>
</feature>
<feature type="transmembrane region" description="Helical" evidence="2">
    <location>
        <begin position="177"/>
        <end position="198"/>
    </location>
</feature>
<sequence length="443" mass="46255">MTDITQNDAVATETGGSPLSRVLAYKVGPVPLPLYLAIAAVVFGASVIGKLPADMIGGFAAIMVLGFLLGEIGGRIPYLKSIGGSAILCLFVPSAMLGYEVMNPATSDAIKAVMKTSNFLYLYIACLVTGSMLGMNRKVLIQGFLKMFVPLAVGTAAAVAVGGLVGVAFGYEFKHTFFFIVMPIVAGGIGEGILPLSLAYADILGTAQPALIASLIPAALIGNVVAIISSGVLKRIGEKKPQYSGNGLLVRTGDDNELLKEMTVEKKLELPLMGAGLLMACAMFILGAFLSPFTGIPGPILMIIGAAVLKVSKLIPERMETGAHQMYKFMTTNMTFPLLVGLGTLYVPWNDLIAAFTPAYFAICAATVLAMVSSGWFIGKLLKMYEVEAAIVTCCHSGLGGTGDVAILSASNRMGLMPFAQISTRIGGAGMVVLAVFLLKIFA</sequence>
<organism evidence="3">
    <name type="scientific">uncultured Pleomorphomonas sp</name>
    <dbReference type="NCBI Taxonomy" id="442121"/>
    <lineage>
        <taxon>Bacteria</taxon>
        <taxon>Pseudomonadati</taxon>
        <taxon>Pseudomonadota</taxon>
        <taxon>Alphaproteobacteria</taxon>
        <taxon>Hyphomicrobiales</taxon>
        <taxon>Pleomorphomonadaceae</taxon>
        <taxon>Pleomorphomonas</taxon>
        <taxon>environmental samples</taxon>
    </lineage>
</organism>
<dbReference type="GO" id="GO:0008514">
    <property type="term" value="F:organic anion transmembrane transporter activity"/>
    <property type="evidence" value="ECO:0007669"/>
    <property type="project" value="InterPro"/>
</dbReference>